<dbReference type="PROSITE" id="PS50995">
    <property type="entry name" value="HTH_MARR_2"/>
    <property type="match status" value="1"/>
</dbReference>
<protein>
    <submittedName>
        <fullName evidence="6">DNA-binding MarR family transcriptional regulator</fullName>
    </submittedName>
</protein>
<evidence type="ECO:0000256" key="3">
    <source>
        <dbReference type="ARBA" id="ARBA00023163"/>
    </source>
</evidence>
<name>A0ABV4ENU5_BREEP</name>
<dbReference type="SMART" id="SM00347">
    <property type="entry name" value="HTH_MARR"/>
    <property type="match status" value="1"/>
</dbReference>
<evidence type="ECO:0000256" key="4">
    <source>
        <dbReference type="SAM" id="MobiDB-lite"/>
    </source>
</evidence>
<sequence>MDDVDSAELVSRLVVVSSRLTRAFRRVIGNENSLAALRALAVVEQYQPVRVGHFAQGYLSSQPAATKLLAKLEEAGLVVREPSPTDGRASQFSLTDAGRARLAENRAIMIEQMQPYFESLSVEERQSVDRALGLVSDFLKDRHPVDSADEQTGDSGPESDSGLDSDSGPGSAAD</sequence>
<dbReference type="GO" id="GO:0003677">
    <property type="term" value="F:DNA binding"/>
    <property type="evidence" value="ECO:0007669"/>
    <property type="project" value="UniProtKB-KW"/>
</dbReference>
<dbReference type="InterPro" id="IPR036388">
    <property type="entry name" value="WH-like_DNA-bd_sf"/>
</dbReference>
<dbReference type="InterPro" id="IPR023187">
    <property type="entry name" value="Tscrpt_reg_MarR-type_CS"/>
</dbReference>
<keyword evidence="3" id="KW-0804">Transcription</keyword>
<dbReference type="PANTHER" id="PTHR39515">
    <property type="entry name" value="CONSERVED PROTEIN"/>
    <property type="match status" value="1"/>
</dbReference>
<dbReference type="InterPro" id="IPR011991">
    <property type="entry name" value="ArsR-like_HTH"/>
</dbReference>
<dbReference type="Proteomes" id="UP001565435">
    <property type="component" value="Unassembled WGS sequence"/>
</dbReference>
<evidence type="ECO:0000313" key="7">
    <source>
        <dbReference type="Proteomes" id="UP001565435"/>
    </source>
</evidence>
<evidence type="ECO:0000259" key="5">
    <source>
        <dbReference type="PROSITE" id="PS50995"/>
    </source>
</evidence>
<dbReference type="Gene3D" id="1.10.10.10">
    <property type="entry name" value="Winged helix-like DNA-binding domain superfamily/Winged helix DNA-binding domain"/>
    <property type="match status" value="1"/>
</dbReference>
<feature type="compositionally biased region" description="Low complexity" evidence="4">
    <location>
        <begin position="153"/>
        <end position="174"/>
    </location>
</feature>
<keyword evidence="1" id="KW-0805">Transcription regulation</keyword>
<dbReference type="CDD" id="cd00090">
    <property type="entry name" value="HTH_ARSR"/>
    <property type="match status" value="1"/>
</dbReference>
<feature type="domain" description="HTH marR-type" evidence="5">
    <location>
        <begin position="6"/>
        <end position="137"/>
    </location>
</feature>
<reference evidence="6 7" key="1">
    <citation type="submission" date="2024-07" db="EMBL/GenBank/DDBJ databases">
        <title>Mealworm larvae gut microbial communities from Newark, Delaware, USA.</title>
        <authorList>
            <person name="Blenner M."/>
        </authorList>
    </citation>
    <scope>NUCLEOTIDE SEQUENCE [LARGE SCALE GENOMIC DNA]</scope>
    <source>
        <strain evidence="6 7">UD i117</strain>
    </source>
</reference>
<keyword evidence="2 6" id="KW-0238">DNA-binding</keyword>
<organism evidence="6 7">
    <name type="scientific">Brevibacterium epidermidis</name>
    <dbReference type="NCBI Taxonomy" id="1698"/>
    <lineage>
        <taxon>Bacteria</taxon>
        <taxon>Bacillati</taxon>
        <taxon>Actinomycetota</taxon>
        <taxon>Actinomycetes</taxon>
        <taxon>Micrococcales</taxon>
        <taxon>Brevibacteriaceae</taxon>
        <taxon>Brevibacterium</taxon>
    </lineage>
</organism>
<dbReference type="InterPro" id="IPR000835">
    <property type="entry name" value="HTH_MarR-typ"/>
</dbReference>
<comment type="caution">
    <text evidence="6">The sequence shown here is derived from an EMBL/GenBank/DDBJ whole genome shotgun (WGS) entry which is preliminary data.</text>
</comment>
<dbReference type="SUPFAM" id="SSF46785">
    <property type="entry name" value="Winged helix' DNA-binding domain"/>
    <property type="match status" value="1"/>
</dbReference>
<dbReference type="InterPro" id="IPR052526">
    <property type="entry name" value="HTH-type_Bedaq_tolerance"/>
</dbReference>
<dbReference type="PANTHER" id="PTHR39515:SF2">
    <property type="entry name" value="HTH-TYPE TRANSCRIPTIONAL REGULATOR RV0880"/>
    <property type="match status" value="1"/>
</dbReference>
<dbReference type="PROSITE" id="PS01117">
    <property type="entry name" value="HTH_MARR_1"/>
    <property type="match status" value="1"/>
</dbReference>
<dbReference type="RefSeq" id="WP_083532531.1">
    <property type="nucleotide sequence ID" value="NZ_JBGBYS010000025.1"/>
</dbReference>
<evidence type="ECO:0000256" key="1">
    <source>
        <dbReference type="ARBA" id="ARBA00023015"/>
    </source>
</evidence>
<accession>A0ABV4ENU5</accession>
<proteinExistence type="predicted"/>
<gene>
    <name evidence="6" type="ORF">ABH903_003242</name>
</gene>
<evidence type="ECO:0000256" key="2">
    <source>
        <dbReference type="ARBA" id="ARBA00023125"/>
    </source>
</evidence>
<dbReference type="Pfam" id="PF12802">
    <property type="entry name" value="MarR_2"/>
    <property type="match status" value="1"/>
</dbReference>
<keyword evidence="7" id="KW-1185">Reference proteome</keyword>
<dbReference type="EMBL" id="JBGBYS010000025">
    <property type="protein sequence ID" value="MEY9260204.1"/>
    <property type="molecule type" value="Genomic_DNA"/>
</dbReference>
<dbReference type="InterPro" id="IPR036390">
    <property type="entry name" value="WH_DNA-bd_sf"/>
</dbReference>
<evidence type="ECO:0000313" key="6">
    <source>
        <dbReference type="EMBL" id="MEY9260204.1"/>
    </source>
</evidence>
<feature type="region of interest" description="Disordered" evidence="4">
    <location>
        <begin position="139"/>
        <end position="174"/>
    </location>
</feature>